<feature type="domain" description="Potassium channel" evidence="2">
    <location>
        <begin position="25"/>
        <end position="95"/>
    </location>
</feature>
<dbReference type="InterPro" id="IPR013099">
    <property type="entry name" value="K_chnl_dom"/>
</dbReference>
<comment type="caution">
    <text evidence="3">The sequence shown here is derived from an EMBL/GenBank/DDBJ whole genome shotgun (WGS) entry which is preliminary data.</text>
</comment>
<protein>
    <submittedName>
        <fullName evidence="3">Two pore domain potassium channel family protein</fullName>
    </submittedName>
</protein>
<keyword evidence="4" id="KW-1185">Reference proteome</keyword>
<evidence type="ECO:0000313" key="4">
    <source>
        <dbReference type="Proteomes" id="UP000703674"/>
    </source>
</evidence>
<keyword evidence="1" id="KW-1133">Transmembrane helix</keyword>
<evidence type="ECO:0000259" key="2">
    <source>
        <dbReference type="Pfam" id="PF07885"/>
    </source>
</evidence>
<keyword evidence="1" id="KW-0472">Membrane</keyword>
<feature type="non-terminal residue" evidence="3">
    <location>
        <position position="97"/>
    </location>
</feature>
<dbReference type="Gene3D" id="1.10.287.70">
    <property type="match status" value="1"/>
</dbReference>
<feature type="non-terminal residue" evidence="3">
    <location>
        <position position="1"/>
    </location>
</feature>
<dbReference type="RefSeq" id="WP_235942736.1">
    <property type="nucleotide sequence ID" value="NZ_JAAVJR010001542.1"/>
</dbReference>
<feature type="transmembrane region" description="Helical" evidence="1">
    <location>
        <begin position="12"/>
        <end position="36"/>
    </location>
</feature>
<feature type="transmembrane region" description="Helical" evidence="1">
    <location>
        <begin position="79"/>
        <end position="96"/>
    </location>
</feature>
<proteinExistence type="predicted"/>
<dbReference type="SUPFAM" id="SSF81324">
    <property type="entry name" value="Voltage-gated potassium channels"/>
    <property type="match status" value="1"/>
</dbReference>
<reference evidence="3 4" key="1">
    <citation type="submission" date="2020-03" db="EMBL/GenBank/DDBJ databases">
        <title>Salinimicrobium sp. nov, isolated from SCS.</title>
        <authorList>
            <person name="Cao W.R."/>
        </authorList>
    </citation>
    <scope>NUCLEOTIDE SEQUENCE [LARGE SCALE GENOMIC DNA]</scope>
    <source>
        <strain evidence="4">J15B91</strain>
    </source>
</reference>
<gene>
    <name evidence="3" type="ORF">HC175_22980</name>
</gene>
<keyword evidence="3" id="KW-0407">Ion channel</keyword>
<accession>A0ABX1D5S4</accession>
<organism evidence="3 4">
    <name type="scientific">Salinimicrobium oceani</name>
    <dbReference type="NCBI Taxonomy" id="2722702"/>
    <lineage>
        <taxon>Bacteria</taxon>
        <taxon>Pseudomonadati</taxon>
        <taxon>Bacteroidota</taxon>
        <taxon>Flavobacteriia</taxon>
        <taxon>Flavobacteriales</taxon>
        <taxon>Flavobacteriaceae</taxon>
        <taxon>Salinimicrobium</taxon>
    </lineage>
</organism>
<evidence type="ECO:0000313" key="3">
    <source>
        <dbReference type="EMBL" id="NJW55782.1"/>
    </source>
</evidence>
<dbReference type="Proteomes" id="UP000703674">
    <property type="component" value="Unassembled WGS sequence"/>
</dbReference>
<dbReference type="Pfam" id="PF07885">
    <property type="entry name" value="Ion_trans_2"/>
    <property type="match status" value="1"/>
</dbReference>
<keyword evidence="3" id="KW-0813">Transport</keyword>
<evidence type="ECO:0000256" key="1">
    <source>
        <dbReference type="SAM" id="Phobius"/>
    </source>
</evidence>
<sequence>SKFFGRKVFDYSGMIVNLAVLFVWILLVWLGLFLVYSYDPSAITNSDSRPANWVERLYYTGYVLSTLGLGNFKPTTPFFEILTSVFSFFGFIFFTSS</sequence>
<keyword evidence="1" id="KW-0812">Transmembrane</keyword>
<name>A0ABX1D5S4_9FLAO</name>
<keyword evidence="3" id="KW-0406">Ion transport</keyword>
<dbReference type="GO" id="GO:0034220">
    <property type="term" value="P:monoatomic ion transmembrane transport"/>
    <property type="evidence" value="ECO:0007669"/>
    <property type="project" value="UniProtKB-KW"/>
</dbReference>
<dbReference type="EMBL" id="JAAVJR010001542">
    <property type="protein sequence ID" value="NJW55782.1"/>
    <property type="molecule type" value="Genomic_DNA"/>
</dbReference>